<dbReference type="Proteomes" id="UP000247345">
    <property type="component" value="Unassembled WGS sequence"/>
</dbReference>
<organism evidence="3 4">
    <name type="scientific">Polaribacter butkevichii</name>
    <dbReference type="NCBI Taxonomy" id="218490"/>
    <lineage>
        <taxon>Bacteria</taxon>
        <taxon>Pseudomonadati</taxon>
        <taxon>Bacteroidota</taxon>
        <taxon>Flavobacteriia</taxon>
        <taxon>Flavobacteriales</taxon>
        <taxon>Flavobacteriaceae</taxon>
    </lineage>
</organism>
<reference evidence="3 4" key="1">
    <citation type="submission" date="2016-12" db="EMBL/GenBank/DDBJ databases">
        <title>Trade-off between light-utilization and light-protection in marine flavobacteria.</title>
        <authorList>
            <person name="Kumagai Y."/>
            <person name="Yoshizawa S."/>
            <person name="Kogure K."/>
            <person name="Iwasaki W."/>
        </authorList>
    </citation>
    <scope>NUCLEOTIDE SEQUENCE [LARGE SCALE GENOMIC DNA]</scope>
    <source>
        <strain evidence="3 4">KCTC 12100</strain>
    </source>
</reference>
<keyword evidence="1" id="KW-0812">Transmembrane</keyword>
<gene>
    <name evidence="3" type="ORF">BTO14_10210</name>
</gene>
<evidence type="ECO:0000313" key="3">
    <source>
        <dbReference type="EMBL" id="PQJ73617.1"/>
    </source>
</evidence>
<sequence length="155" mass="18179">MIELILSTLAEFRLIREDYKHQKRISKKEKEDGIKRPIQKYFMQPSALMFIAVFIIGSFSAVLFFTYQRTSVFPKKTEKEISEMSERMENWNKNLGKYPTELNELIGNSPLRKDWTKDAWNREYEFTITENGKGFLITSAGLDGKFGTEDDIKSE</sequence>
<name>A0A2P6CFD7_9FLAO</name>
<dbReference type="SUPFAM" id="SSF54523">
    <property type="entry name" value="Pili subunits"/>
    <property type="match status" value="1"/>
</dbReference>
<evidence type="ECO:0000259" key="2">
    <source>
        <dbReference type="Pfam" id="PF08334"/>
    </source>
</evidence>
<evidence type="ECO:0000256" key="1">
    <source>
        <dbReference type="SAM" id="Phobius"/>
    </source>
</evidence>
<keyword evidence="4" id="KW-1185">Reference proteome</keyword>
<dbReference type="Pfam" id="PF08334">
    <property type="entry name" value="T2SSG"/>
    <property type="match status" value="1"/>
</dbReference>
<dbReference type="Gene3D" id="3.30.700.10">
    <property type="entry name" value="Glycoprotein, Type 4 Pilin"/>
    <property type="match status" value="1"/>
</dbReference>
<feature type="domain" description="Type II secretion system protein GspG C-terminal" evidence="2">
    <location>
        <begin position="75"/>
        <end position="152"/>
    </location>
</feature>
<dbReference type="OrthoDB" id="1429071at2"/>
<feature type="transmembrane region" description="Helical" evidence="1">
    <location>
        <begin position="47"/>
        <end position="67"/>
    </location>
</feature>
<keyword evidence="1" id="KW-1133">Transmembrane helix</keyword>
<protein>
    <recommendedName>
        <fullName evidence="2">Type II secretion system protein GspG C-terminal domain-containing protein</fullName>
    </recommendedName>
</protein>
<evidence type="ECO:0000313" key="4">
    <source>
        <dbReference type="Proteomes" id="UP000247345"/>
    </source>
</evidence>
<keyword evidence="1" id="KW-0472">Membrane</keyword>
<dbReference type="RefSeq" id="WP_105049280.1">
    <property type="nucleotide sequence ID" value="NZ_CP150661.1"/>
</dbReference>
<dbReference type="AlphaFoldDB" id="A0A2P6CFD7"/>
<accession>A0A2P6CFD7</accession>
<dbReference type="EMBL" id="MSCK01000001">
    <property type="protein sequence ID" value="PQJ73617.1"/>
    <property type="molecule type" value="Genomic_DNA"/>
</dbReference>
<dbReference type="InterPro" id="IPR045584">
    <property type="entry name" value="Pilin-like"/>
</dbReference>
<proteinExistence type="predicted"/>
<comment type="caution">
    <text evidence="3">The sequence shown here is derived from an EMBL/GenBank/DDBJ whole genome shotgun (WGS) entry which is preliminary data.</text>
</comment>
<dbReference type="InterPro" id="IPR013545">
    <property type="entry name" value="T2SS_protein-GspG_C"/>
</dbReference>